<dbReference type="PROSITE" id="PS50005">
    <property type="entry name" value="TPR"/>
    <property type="match status" value="1"/>
</dbReference>
<dbReference type="SMART" id="SM00028">
    <property type="entry name" value="TPR"/>
    <property type="match status" value="3"/>
</dbReference>
<dbReference type="Proteomes" id="UP001595791">
    <property type="component" value="Unassembled WGS sequence"/>
</dbReference>
<keyword evidence="1" id="KW-0802">TPR repeat</keyword>
<evidence type="ECO:0000256" key="1">
    <source>
        <dbReference type="PROSITE-ProRule" id="PRU00339"/>
    </source>
</evidence>
<keyword evidence="3" id="KW-1185">Reference proteome</keyword>
<feature type="repeat" description="TPR" evidence="1">
    <location>
        <begin position="12"/>
        <end position="45"/>
    </location>
</feature>
<reference evidence="3" key="1">
    <citation type="journal article" date="2019" name="Int. J. Syst. Evol. Microbiol.">
        <title>The Global Catalogue of Microorganisms (GCM) 10K type strain sequencing project: providing services to taxonomists for standard genome sequencing and annotation.</title>
        <authorList>
            <consortium name="The Broad Institute Genomics Platform"/>
            <consortium name="The Broad Institute Genome Sequencing Center for Infectious Disease"/>
            <person name="Wu L."/>
            <person name="Ma J."/>
        </authorList>
    </citation>
    <scope>NUCLEOTIDE SEQUENCE [LARGE SCALE GENOMIC DNA]</scope>
    <source>
        <strain evidence="3">LMG 29894</strain>
    </source>
</reference>
<dbReference type="RefSeq" id="WP_378165054.1">
    <property type="nucleotide sequence ID" value="NZ_JBHSBU010000001.1"/>
</dbReference>
<dbReference type="EMBL" id="JBHSBU010000001">
    <property type="protein sequence ID" value="MFC4160336.1"/>
    <property type="molecule type" value="Genomic_DNA"/>
</dbReference>
<sequence>MSILPSILHEPIEALCEQGDKLFEQGNYGAALQKYQEAETLLPSDRERWEATTWVMAALGDARFFLGDIEGAAEAFATAQRCPNGLGNAFIHLRLGQCELELMRPERALEQLAEAYRQGGIEIFEDEEDKYLDFLKTRVDLPEFSGQA</sequence>
<gene>
    <name evidence="2" type="ORF">ACFOW7_13410</name>
</gene>
<comment type="caution">
    <text evidence="2">The sequence shown here is derived from an EMBL/GenBank/DDBJ whole genome shotgun (WGS) entry which is preliminary data.</text>
</comment>
<evidence type="ECO:0000313" key="3">
    <source>
        <dbReference type="Proteomes" id="UP001595791"/>
    </source>
</evidence>
<dbReference type="Gene3D" id="1.25.40.10">
    <property type="entry name" value="Tetratricopeptide repeat domain"/>
    <property type="match status" value="1"/>
</dbReference>
<name>A0ABV8MTN1_9NEIS</name>
<dbReference type="InterPro" id="IPR011990">
    <property type="entry name" value="TPR-like_helical_dom_sf"/>
</dbReference>
<protein>
    <submittedName>
        <fullName evidence="2">Tol-pal system YbgF family protein</fullName>
    </submittedName>
</protein>
<accession>A0ABV8MTN1</accession>
<evidence type="ECO:0000313" key="2">
    <source>
        <dbReference type="EMBL" id="MFC4160336.1"/>
    </source>
</evidence>
<dbReference type="SUPFAM" id="SSF48452">
    <property type="entry name" value="TPR-like"/>
    <property type="match status" value="1"/>
</dbReference>
<proteinExistence type="predicted"/>
<organism evidence="2 3">
    <name type="scientific">Chitinimonas lacunae</name>
    <dbReference type="NCBI Taxonomy" id="1963018"/>
    <lineage>
        <taxon>Bacteria</taxon>
        <taxon>Pseudomonadati</taxon>
        <taxon>Pseudomonadota</taxon>
        <taxon>Betaproteobacteria</taxon>
        <taxon>Neisseriales</taxon>
        <taxon>Chitinibacteraceae</taxon>
        <taxon>Chitinimonas</taxon>
    </lineage>
</organism>
<dbReference type="InterPro" id="IPR019734">
    <property type="entry name" value="TPR_rpt"/>
</dbReference>